<sequence>MTPADSCPCGRPVAYAACCGRFHAGDAAPDAEALMRSRYSAYVKQLPAYLLASWHPDTRPETLSLDEPAGQRTHWLGLTVHEHTLQDADHAQVRFTARYRIGGGSAVKMQEHSRFVRLDGRWLYLDALP</sequence>
<evidence type="ECO:0000313" key="4">
    <source>
        <dbReference type="Proteomes" id="UP001226084"/>
    </source>
</evidence>
<dbReference type="PANTHER" id="PTHR33747">
    <property type="entry name" value="UPF0225 PROTEIN SCO1677"/>
    <property type="match status" value="1"/>
</dbReference>
<evidence type="ECO:0000256" key="1">
    <source>
        <dbReference type="HAMAP-Rule" id="MF_00612"/>
    </source>
</evidence>
<reference evidence="3" key="1">
    <citation type="submission" date="2023-07" db="EMBL/GenBank/DDBJ databases">
        <title>Functional and genomic diversity of the sorghum phyllosphere microbiome.</title>
        <authorList>
            <person name="Shade A."/>
        </authorList>
    </citation>
    <scope>NUCLEOTIDE SEQUENCE</scope>
    <source>
        <strain evidence="3">SORGH_AS_0457</strain>
    </source>
</reference>
<organism evidence="3 4">
    <name type="scientific">Stenotrophomonas rhizophila</name>
    <dbReference type="NCBI Taxonomy" id="216778"/>
    <lineage>
        <taxon>Bacteria</taxon>
        <taxon>Pseudomonadati</taxon>
        <taxon>Pseudomonadota</taxon>
        <taxon>Gammaproteobacteria</taxon>
        <taxon>Lysobacterales</taxon>
        <taxon>Lysobacteraceae</taxon>
        <taxon>Stenotrophomonas</taxon>
    </lineage>
</organism>
<protein>
    <recommendedName>
        <fullName evidence="1">UPF0225 protein QE424_003707</fullName>
    </recommendedName>
</protein>
<dbReference type="NCBIfam" id="NF003262">
    <property type="entry name" value="PRK04233.1"/>
    <property type="match status" value="1"/>
</dbReference>
<dbReference type="Gene3D" id="3.10.450.50">
    <property type="match status" value="1"/>
</dbReference>
<dbReference type="Pfam" id="PF17775">
    <property type="entry name" value="YchJ_M-like"/>
    <property type="match status" value="1"/>
</dbReference>
<dbReference type="InterPro" id="IPR048469">
    <property type="entry name" value="YchJ-like_M"/>
</dbReference>
<dbReference type="AlphaFoldDB" id="A0AAP5AN50"/>
<gene>
    <name evidence="3" type="ORF">QE424_003707</name>
</gene>
<dbReference type="Proteomes" id="UP001226084">
    <property type="component" value="Unassembled WGS sequence"/>
</dbReference>
<accession>A0AAP5AN50</accession>
<comment type="similarity">
    <text evidence="1">Belongs to the UPF0225 family.</text>
</comment>
<feature type="domain" description="YchJ-like middle NTF2-like" evidence="2">
    <location>
        <begin position="30"/>
        <end position="127"/>
    </location>
</feature>
<proteinExistence type="inferred from homology"/>
<dbReference type="HAMAP" id="MF_00612">
    <property type="entry name" value="UPF0225"/>
    <property type="match status" value="1"/>
</dbReference>
<evidence type="ECO:0000313" key="3">
    <source>
        <dbReference type="EMBL" id="MDQ1110548.1"/>
    </source>
</evidence>
<dbReference type="EMBL" id="JAUTAS010000001">
    <property type="protein sequence ID" value="MDQ1110548.1"/>
    <property type="molecule type" value="Genomic_DNA"/>
</dbReference>
<comment type="caution">
    <text evidence="3">The sequence shown here is derived from an EMBL/GenBank/DDBJ whole genome shotgun (WGS) entry which is preliminary data.</text>
</comment>
<dbReference type="InterPro" id="IPR023006">
    <property type="entry name" value="YchJ-like"/>
</dbReference>
<dbReference type="InterPro" id="IPR032710">
    <property type="entry name" value="NTF2-like_dom_sf"/>
</dbReference>
<dbReference type="RefSeq" id="WP_307107803.1">
    <property type="nucleotide sequence ID" value="NZ_JAUTAS010000001.1"/>
</dbReference>
<evidence type="ECO:0000259" key="2">
    <source>
        <dbReference type="Pfam" id="PF17775"/>
    </source>
</evidence>
<dbReference type="SUPFAM" id="SSF54427">
    <property type="entry name" value="NTF2-like"/>
    <property type="match status" value="1"/>
</dbReference>
<name>A0AAP5AN50_9GAMM</name>
<dbReference type="PANTHER" id="PTHR33747:SF1">
    <property type="entry name" value="ADENYLATE CYCLASE-ASSOCIATED CAP C-TERMINAL DOMAIN-CONTAINING PROTEIN"/>
    <property type="match status" value="1"/>
</dbReference>